<comment type="caution">
    <text evidence="1">The sequence shown here is derived from an EMBL/GenBank/DDBJ whole genome shotgun (WGS) entry which is preliminary data.</text>
</comment>
<sequence length="175" mass="19148">MAGGGPPNELPHAPVPPLAVTTTLGVVFWCLELLSRALLTPPWEQEVVPLRPQSSMTVTNCTHFPACPLPTSVGLALFFAPVCLLPLLPSPCPCGLHTPWQCTGVHRIPSSPESPPQLPLPLRIVIPSKARPRTGPFPYLTSSHFPSKGYPDRRFYSQWHTALLSSRLPFFSRTT</sequence>
<proteinExistence type="predicted"/>
<organism evidence="1 2">
    <name type="scientific">Neurospora hispaniola</name>
    <dbReference type="NCBI Taxonomy" id="588809"/>
    <lineage>
        <taxon>Eukaryota</taxon>
        <taxon>Fungi</taxon>
        <taxon>Dikarya</taxon>
        <taxon>Ascomycota</taxon>
        <taxon>Pezizomycotina</taxon>
        <taxon>Sordariomycetes</taxon>
        <taxon>Sordariomycetidae</taxon>
        <taxon>Sordariales</taxon>
        <taxon>Sordariaceae</taxon>
        <taxon>Neurospora</taxon>
    </lineage>
</organism>
<dbReference type="AlphaFoldDB" id="A0AAJ0I6I0"/>
<keyword evidence="2" id="KW-1185">Reference proteome</keyword>
<gene>
    <name evidence="1" type="ORF">B0T23DRAFT_172315</name>
</gene>
<dbReference type="Proteomes" id="UP001285908">
    <property type="component" value="Unassembled WGS sequence"/>
</dbReference>
<evidence type="ECO:0000313" key="1">
    <source>
        <dbReference type="EMBL" id="KAK3490886.1"/>
    </source>
</evidence>
<dbReference type="GeneID" id="87870556"/>
<name>A0AAJ0I6I0_9PEZI</name>
<dbReference type="EMBL" id="JAULSX010000005">
    <property type="protein sequence ID" value="KAK3490886.1"/>
    <property type="molecule type" value="Genomic_DNA"/>
</dbReference>
<protein>
    <submittedName>
        <fullName evidence="1">Uncharacterized protein</fullName>
    </submittedName>
</protein>
<evidence type="ECO:0000313" key="2">
    <source>
        <dbReference type="Proteomes" id="UP001285908"/>
    </source>
</evidence>
<reference evidence="1 2" key="1">
    <citation type="journal article" date="2023" name="Mol. Phylogenet. Evol.">
        <title>Genome-scale phylogeny and comparative genomics of the fungal order Sordariales.</title>
        <authorList>
            <person name="Hensen N."/>
            <person name="Bonometti L."/>
            <person name="Westerberg I."/>
            <person name="Brannstrom I.O."/>
            <person name="Guillou S."/>
            <person name="Cros-Aarteil S."/>
            <person name="Calhoun S."/>
            <person name="Haridas S."/>
            <person name="Kuo A."/>
            <person name="Mondo S."/>
            <person name="Pangilinan J."/>
            <person name="Riley R."/>
            <person name="LaButti K."/>
            <person name="Andreopoulos B."/>
            <person name="Lipzen A."/>
            <person name="Chen C."/>
            <person name="Yan M."/>
            <person name="Daum C."/>
            <person name="Ng V."/>
            <person name="Clum A."/>
            <person name="Steindorff A."/>
            <person name="Ohm R.A."/>
            <person name="Martin F."/>
            <person name="Silar P."/>
            <person name="Natvig D.O."/>
            <person name="Lalanne C."/>
            <person name="Gautier V."/>
            <person name="Ament-Velasquez S.L."/>
            <person name="Kruys A."/>
            <person name="Hutchinson M.I."/>
            <person name="Powell A.J."/>
            <person name="Barry K."/>
            <person name="Miller A.N."/>
            <person name="Grigoriev I.V."/>
            <person name="Debuchy R."/>
            <person name="Gladieux P."/>
            <person name="Hiltunen Thoren M."/>
            <person name="Johannesson H."/>
        </authorList>
    </citation>
    <scope>NUCLEOTIDE SEQUENCE [LARGE SCALE GENOMIC DNA]</scope>
    <source>
        <strain evidence="1 2">FGSC 10403</strain>
    </source>
</reference>
<dbReference type="RefSeq" id="XP_062692069.1">
    <property type="nucleotide sequence ID" value="XM_062832934.1"/>
</dbReference>
<accession>A0AAJ0I6I0</accession>